<dbReference type="EMBL" id="MRZV01000668">
    <property type="protein sequence ID" value="PIK46080.1"/>
    <property type="molecule type" value="Genomic_DNA"/>
</dbReference>
<feature type="chain" id="PRO_5013815868" evidence="1">
    <location>
        <begin position="28"/>
        <end position="166"/>
    </location>
</feature>
<reference evidence="2 3" key="1">
    <citation type="journal article" date="2017" name="PLoS Biol.">
        <title>The sea cucumber genome provides insights into morphological evolution and visceral regeneration.</title>
        <authorList>
            <person name="Zhang X."/>
            <person name="Sun L."/>
            <person name="Yuan J."/>
            <person name="Sun Y."/>
            <person name="Gao Y."/>
            <person name="Zhang L."/>
            <person name="Li S."/>
            <person name="Dai H."/>
            <person name="Hamel J.F."/>
            <person name="Liu C."/>
            <person name="Yu Y."/>
            <person name="Liu S."/>
            <person name="Lin W."/>
            <person name="Guo K."/>
            <person name="Jin S."/>
            <person name="Xu P."/>
            <person name="Storey K.B."/>
            <person name="Huan P."/>
            <person name="Zhang T."/>
            <person name="Zhou Y."/>
            <person name="Zhang J."/>
            <person name="Lin C."/>
            <person name="Li X."/>
            <person name="Xing L."/>
            <person name="Huo D."/>
            <person name="Sun M."/>
            <person name="Wang L."/>
            <person name="Mercier A."/>
            <person name="Li F."/>
            <person name="Yang H."/>
            <person name="Xiang J."/>
        </authorList>
    </citation>
    <scope>NUCLEOTIDE SEQUENCE [LARGE SCALE GENOMIC DNA]</scope>
    <source>
        <strain evidence="2">Shaxun</strain>
        <tissue evidence="2">Muscle</tissue>
    </source>
</reference>
<organism evidence="2 3">
    <name type="scientific">Stichopus japonicus</name>
    <name type="common">Sea cucumber</name>
    <dbReference type="NCBI Taxonomy" id="307972"/>
    <lineage>
        <taxon>Eukaryota</taxon>
        <taxon>Metazoa</taxon>
        <taxon>Echinodermata</taxon>
        <taxon>Eleutherozoa</taxon>
        <taxon>Echinozoa</taxon>
        <taxon>Holothuroidea</taxon>
        <taxon>Aspidochirotacea</taxon>
        <taxon>Aspidochirotida</taxon>
        <taxon>Stichopodidae</taxon>
        <taxon>Apostichopus</taxon>
    </lineage>
</organism>
<protein>
    <submittedName>
        <fullName evidence="2">Uncharacterized protein</fullName>
    </submittedName>
</protein>
<dbReference type="Proteomes" id="UP000230750">
    <property type="component" value="Unassembled WGS sequence"/>
</dbReference>
<gene>
    <name evidence="2" type="ORF">BSL78_17073</name>
</gene>
<dbReference type="AlphaFoldDB" id="A0A2G8KDL8"/>
<accession>A0A2G8KDL8</accession>
<sequence>MKYIGELSLAWLVILAFYAVIPATVDARALDADTFISEREAEENSPAENDEANMEDNLTISEDELYTIVEMALKTYLNERGAKGPRKTGASSLWYRPIDSLTNGFTGNYKRTLSNEVAARDYARTALKRNMRNELRSELAKKSYHSPVDMSGGGLLGQGLFSGVGR</sequence>
<keyword evidence="3" id="KW-1185">Reference proteome</keyword>
<comment type="caution">
    <text evidence="2">The sequence shown here is derived from an EMBL/GenBank/DDBJ whole genome shotgun (WGS) entry which is preliminary data.</text>
</comment>
<keyword evidence="1" id="KW-0732">Signal</keyword>
<evidence type="ECO:0000313" key="3">
    <source>
        <dbReference type="Proteomes" id="UP000230750"/>
    </source>
</evidence>
<feature type="signal peptide" evidence="1">
    <location>
        <begin position="1"/>
        <end position="27"/>
    </location>
</feature>
<name>A0A2G8KDL8_STIJA</name>
<evidence type="ECO:0000256" key="1">
    <source>
        <dbReference type="SAM" id="SignalP"/>
    </source>
</evidence>
<proteinExistence type="predicted"/>
<evidence type="ECO:0000313" key="2">
    <source>
        <dbReference type="EMBL" id="PIK46080.1"/>
    </source>
</evidence>